<dbReference type="InterPro" id="IPR016169">
    <property type="entry name" value="FAD-bd_PCMH_sub2"/>
</dbReference>
<dbReference type="InterPro" id="IPR036683">
    <property type="entry name" value="CO_DH_flav_C_dom_sf"/>
</dbReference>
<dbReference type="Pfam" id="PF00941">
    <property type="entry name" value="FAD_binding_5"/>
    <property type="match status" value="1"/>
</dbReference>
<sequence length="292" mass="32042">MHWFDYCAPKRLEEALDIFAEYGERARALAGGTDLILFMEKGRLRPELVVEVPSCPPFVGVEMIDSYIRIGSRTTMMELETSPLVREKISVLADAASKVGSLQIRNLATIGGNICTASPAGDTLPALLVLDASVRLVSNGGERLIPLREFFLGPGETVRQADELLTEVIVPIPPYRSGCSFYKLSVRRYMDIAIVNAAAFVSVNEDGFITDAKIALGSVAPTPIRAYEAEERLKGNSISDILLDEVGKLAQEASSPITDQRGTAEYRRIMVYRLTKRVVKEAYERALAQAQA</sequence>
<gene>
    <name evidence="2" type="ORF">M2350_000467</name>
</gene>
<dbReference type="InterPro" id="IPR036318">
    <property type="entry name" value="FAD-bd_PCMH-like_sf"/>
</dbReference>
<dbReference type="Gene3D" id="3.30.390.50">
    <property type="entry name" value="CO dehydrogenase flavoprotein, C-terminal domain"/>
    <property type="match status" value="1"/>
</dbReference>
<dbReference type="Proteomes" id="UP001204798">
    <property type="component" value="Unassembled WGS sequence"/>
</dbReference>
<keyword evidence="3" id="KW-1185">Reference proteome</keyword>
<dbReference type="PANTHER" id="PTHR42659:SF9">
    <property type="entry name" value="XANTHINE DEHYDROGENASE FAD-BINDING SUBUNIT XDHB-RELATED"/>
    <property type="match status" value="1"/>
</dbReference>
<proteinExistence type="predicted"/>
<evidence type="ECO:0000259" key="1">
    <source>
        <dbReference type="PROSITE" id="PS51387"/>
    </source>
</evidence>
<dbReference type="EMBL" id="JANUCP010000001">
    <property type="protein sequence ID" value="MCS3918070.1"/>
    <property type="molecule type" value="Genomic_DNA"/>
</dbReference>
<organism evidence="2 3">
    <name type="scientific">Candidatus Fervidibacter sacchari</name>
    <dbReference type="NCBI Taxonomy" id="1448929"/>
    <lineage>
        <taxon>Bacteria</taxon>
        <taxon>Candidatus Fervidibacterota</taxon>
        <taxon>Candidatus Fervidibacter</taxon>
    </lineage>
</organism>
<dbReference type="SUPFAM" id="SSF56176">
    <property type="entry name" value="FAD-binding/transporter-associated domain-like"/>
    <property type="match status" value="1"/>
</dbReference>
<dbReference type="InterPro" id="IPR005107">
    <property type="entry name" value="CO_DH_flav_C"/>
</dbReference>
<protein>
    <submittedName>
        <fullName evidence="2">Carbon-monoxide dehydrogenase medium subunit</fullName>
        <ecNumber evidence="2">1.2.7.4</ecNumber>
    </submittedName>
</protein>
<dbReference type="Gene3D" id="3.30.465.10">
    <property type="match status" value="1"/>
</dbReference>
<dbReference type="GO" id="GO:0043885">
    <property type="term" value="F:anaerobic carbon-monoxide dehydrogenase activity"/>
    <property type="evidence" value="ECO:0007669"/>
    <property type="project" value="UniProtKB-EC"/>
</dbReference>
<comment type="caution">
    <text evidence="2">The sequence shown here is derived from an EMBL/GenBank/DDBJ whole genome shotgun (WGS) entry which is preliminary data.</text>
</comment>
<dbReference type="SUPFAM" id="SSF55447">
    <property type="entry name" value="CO dehydrogenase flavoprotein C-terminal domain-like"/>
    <property type="match status" value="1"/>
</dbReference>
<evidence type="ECO:0000313" key="2">
    <source>
        <dbReference type="EMBL" id="MCS3918070.1"/>
    </source>
</evidence>
<dbReference type="Pfam" id="PF03450">
    <property type="entry name" value="CO_deh_flav_C"/>
    <property type="match status" value="1"/>
</dbReference>
<dbReference type="PANTHER" id="PTHR42659">
    <property type="entry name" value="XANTHINE DEHYDROGENASE SUBUNIT C-RELATED"/>
    <property type="match status" value="1"/>
</dbReference>
<accession>A0ABT2EMB8</accession>
<dbReference type="InterPro" id="IPR016166">
    <property type="entry name" value="FAD-bd_PCMH"/>
</dbReference>
<dbReference type="InterPro" id="IPR002346">
    <property type="entry name" value="Mopterin_DH_FAD-bd"/>
</dbReference>
<dbReference type="RefSeq" id="WP_259093349.1">
    <property type="nucleotide sequence ID" value="NZ_CP130454.1"/>
</dbReference>
<dbReference type="InterPro" id="IPR016167">
    <property type="entry name" value="FAD-bd_PCMH_sub1"/>
</dbReference>
<name>A0ABT2EMB8_9BACT</name>
<evidence type="ECO:0000313" key="3">
    <source>
        <dbReference type="Proteomes" id="UP001204798"/>
    </source>
</evidence>
<dbReference type="Gene3D" id="3.30.43.10">
    <property type="entry name" value="Uridine Diphospho-n-acetylenolpyruvylglucosamine Reductase, domain 2"/>
    <property type="match status" value="1"/>
</dbReference>
<reference evidence="2 3" key="1">
    <citation type="submission" date="2022-08" db="EMBL/GenBank/DDBJ databases">
        <title>Bacterial and archaeal communities from various locations to study Microbial Dark Matter (Phase II).</title>
        <authorList>
            <person name="Stepanauskas R."/>
        </authorList>
    </citation>
    <scope>NUCLEOTIDE SEQUENCE [LARGE SCALE GENOMIC DNA]</scope>
    <source>
        <strain evidence="2 3">PD1</strain>
    </source>
</reference>
<dbReference type="SMART" id="SM01092">
    <property type="entry name" value="CO_deh_flav_C"/>
    <property type="match status" value="1"/>
</dbReference>
<feature type="domain" description="FAD-binding PCMH-type" evidence="1">
    <location>
        <begin position="1"/>
        <end position="175"/>
    </location>
</feature>
<dbReference type="InterPro" id="IPR051312">
    <property type="entry name" value="Diverse_Substr_Oxidored"/>
</dbReference>
<dbReference type="EC" id="1.2.7.4" evidence="2"/>
<dbReference type="PROSITE" id="PS51387">
    <property type="entry name" value="FAD_PCMH"/>
    <property type="match status" value="1"/>
</dbReference>
<keyword evidence="2" id="KW-0560">Oxidoreductase</keyword>